<dbReference type="EMBL" id="JABANM010006448">
    <property type="protein sequence ID" value="KAF4745914.1"/>
    <property type="molecule type" value="Genomic_DNA"/>
</dbReference>
<dbReference type="EMBL" id="JABANO010032413">
    <property type="protein sequence ID" value="KAF4708624.1"/>
    <property type="molecule type" value="Genomic_DNA"/>
</dbReference>
<proteinExistence type="predicted"/>
<feature type="chain" id="PRO_5036400676" evidence="1">
    <location>
        <begin position="25"/>
        <end position="67"/>
    </location>
</feature>
<sequence>MLISSVQLLTGVVVLLDGFSRAAASNPQGVYAKYFRRMEKVKKAHDASLRTLQARSANRAGSHYAMQ</sequence>
<dbReference type="AlphaFoldDB" id="A0A7J6QJ26"/>
<keyword evidence="1" id="KW-0732">Signal</keyword>
<reference evidence="4 5" key="1">
    <citation type="submission" date="2020-04" db="EMBL/GenBank/DDBJ databases">
        <title>Perkinsus olseni comparative genomics.</title>
        <authorList>
            <person name="Bogema D.R."/>
        </authorList>
    </citation>
    <scope>NUCLEOTIDE SEQUENCE [LARGE SCALE GENOMIC DNA]</scope>
    <source>
        <strain evidence="3">ATCC PRA-205</strain>
        <strain evidence="2 4">ATCC PRA-207</strain>
    </source>
</reference>
<keyword evidence="4" id="KW-1185">Reference proteome</keyword>
<evidence type="ECO:0000313" key="5">
    <source>
        <dbReference type="Proteomes" id="UP000574390"/>
    </source>
</evidence>
<feature type="non-terminal residue" evidence="2">
    <location>
        <position position="1"/>
    </location>
</feature>
<accession>A0A7J6QJ26</accession>
<protein>
    <submittedName>
        <fullName evidence="2">Uncharacterized protein</fullName>
    </submittedName>
</protein>
<evidence type="ECO:0000313" key="2">
    <source>
        <dbReference type="EMBL" id="KAF4708624.1"/>
    </source>
</evidence>
<dbReference type="Proteomes" id="UP000553632">
    <property type="component" value="Unassembled WGS sequence"/>
</dbReference>
<organism evidence="2 4">
    <name type="scientific">Perkinsus olseni</name>
    <name type="common">Perkinsus atlanticus</name>
    <dbReference type="NCBI Taxonomy" id="32597"/>
    <lineage>
        <taxon>Eukaryota</taxon>
        <taxon>Sar</taxon>
        <taxon>Alveolata</taxon>
        <taxon>Perkinsozoa</taxon>
        <taxon>Perkinsea</taxon>
        <taxon>Perkinsida</taxon>
        <taxon>Perkinsidae</taxon>
        <taxon>Perkinsus</taxon>
    </lineage>
</organism>
<gene>
    <name evidence="3" type="ORF">FOZ62_029088</name>
    <name evidence="2" type="ORF">FOZ63_015042</name>
</gene>
<feature type="signal peptide" evidence="1">
    <location>
        <begin position="1"/>
        <end position="24"/>
    </location>
</feature>
<evidence type="ECO:0000313" key="4">
    <source>
        <dbReference type="Proteomes" id="UP000553632"/>
    </source>
</evidence>
<evidence type="ECO:0000313" key="3">
    <source>
        <dbReference type="EMBL" id="KAF4745914.1"/>
    </source>
</evidence>
<name>A0A7J6QJ26_PEROL</name>
<evidence type="ECO:0000256" key="1">
    <source>
        <dbReference type="SAM" id="SignalP"/>
    </source>
</evidence>
<comment type="caution">
    <text evidence="2">The sequence shown here is derived from an EMBL/GenBank/DDBJ whole genome shotgun (WGS) entry which is preliminary data.</text>
</comment>
<dbReference type="Proteomes" id="UP000574390">
    <property type="component" value="Unassembled WGS sequence"/>
</dbReference>